<dbReference type="GeneID" id="110138984"/>
<feature type="compositionally biased region" description="Low complexity" evidence="1">
    <location>
        <begin position="137"/>
        <end position="146"/>
    </location>
</feature>
<dbReference type="InterPro" id="IPR007914">
    <property type="entry name" value="UPF0193"/>
</dbReference>
<sequence length="283" mass="31400">MASQESVETVTKGTGFWRCPKLTTYTPGTCELLRVMMKESKLTNFQQRHIMDTIKRKKVPIRRHLVNHRNWNGRVRETKTDCPALTGGGRLHQEETLSPCSAAQLPARGSCLPSSQAQPSTCLPSWLPGPTSGLPGGAKPTGPTAGSSSSLRPPGIWRRRSEDSRISLPPGRSQRNGKESPLPCDRRTQPPSWTALKNRGYLPPHHPSQEHGGPCCPVHGRPSPCPVVKEVQERKEFLADMEALGQGRQYRGIILTEISQKLQEMEDIDHKRSEELRKALATT</sequence>
<reference evidence="3" key="2">
    <citation type="submission" date="2025-08" db="UniProtKB">
        <authorList>
            <consortium name="RefSeq"/>
        </authorList>
    </citation>
    <scope>IDENTIFICATION</scope>
    <source>
        <tissue evidence="3">Tongue muscle</tissue>
    </source>
</reference>
<keyword evidence="2" id="KW-1185">Reference proteome</keyword>
<accession>A0A6J0XSZ1</accession>
<dbReference type="OrthoDB" id="189770at2759"/>
<dbReference type="AlphaFoldDB" id="A0A6J0XSZ1"/>
<dbReference type="FunCoup" id="A0A6J0XSZ1">
    <property type="interactions" value="441"/>
</dbReference>
<evidence type="ECO:0000313" key="2">
    <source>
        <dbReference type="Proteomes" id="UP001652640"/>
    </source>
</evidence>
<evidence type="ECO:0000256" key="1">
    <source>
        <dbReference type="SAM" id="MobiDB-lite"/>
    </source>
</evidence>
<gene>
    <name evidence="3" type="primary">C23H22orf23</name>
</gene>
<organism evidence="2 3">
    <name type="scientific">Odocoileus virginianus</name>
    <name type="common">White-tailed deer</name>
    <dbReference type="NCBI Taxonomy" id="9874"/>
    <lineage>
        <taxon>Eukaryota</taxon>
        <taxon>Metazoa</taxon>
        <taxon>Chordata</taxon>
        <taxon>Craniata</taxon>
        <taxon>Vertebrata</taxon>
        <taxon>Euteleostomi</taxon>
        <taxon>Mammalia</taxon>
        <taxon>Eutheria</taxon>
        <taxon>Laurasiatheria</taxon>
        <taxon>Artiodactyla</taxon>
        <taxon>Ruminantia</taxon>
        <taxon>Pecora</taxon>
        <taxon>Cervidae</taxon>
        <taxon>Odocoileinae</taxon>
        <taxon>Odocoileus</taxon>
    </lineage>
</organism>
<dbReference type="Proteomes" id="UP001652640">
    <property type="component" value="Chromosome 23"/>
</dbReference>
<dbReference type="KEGG" id="ovr:110138984"/>
<evidence type="ECO:0000313" key="3">
    <source>
        <dbReference type="RefSeq" id="XP_020752149.2"/>
    </source>
</evidence>
<protein>
    <submittedName>
        <fullName evidence="3">UPF0193 protein EVG1 isoform X1</fullName>
    </submittedName>
</protein>
<dbReference type="PANTHER" id="PTHR28348:SF1">
    <property type="entry name" value="UPF0193 PROTEIN EVG1"/>
    <property type="match status" value="1"/>
</dbReference>
<dbReference type="InParanoid" id="A0A6J0XSZ1"/>
<dbReference type="PANTHER" id="PTHR28348">
    <property type="entry name" value="UPF0193 PROTEIN EVG1"/>
    <property type="match status" value="1"/>
</dbReference>
<dbReference type="RefSeq" id="XP_020752149.2">
    <property type="nucleotide sequence ID" value="XM_020896490.2"/>
</dbReference>
<reference evidence="2" key="1">
    <citation type="journal article" date="2022" name="J. Hered.">
        <title>A De Novo Chromosome-Level Genome Assembly of the White-Tailed Deer, Odocoileus Virginianus.</title>
        <authorList>
            <person name="London E.W."/>
            <person name="Roca A.L."/>
            <person name="Novakofski J.E."/>
            <person name="Mateus-Pinilla N.E."/>
        </authorList>
    </citation>
    <scope>NUCLEOTIDE SEQUENCE [LARGE SCALE GENOMIC DNA]</scope>
</reference>
<name>A0A6J0XSZ1_ODOVR</name>
<feature type="region of interest" description="Disordered" evidence="1">
    <location>
        <begin position="119"/>
        <end position="215"/>
    </location>
</feature>
<dbReference type="Pfam" id="PF05250">
    <property type="entry name" value="UPF0193"/>
    <property type="match status" value="2"/>
</dbReference>
<proteinExistence type="predicted"/>